<proteinExistence type="predicted"/>
<protein>
    <submittedName>
        <fullName evidence="2">Uncharacterized protein</fullName>
    </submittedName>
</protein>
<dbReference type="RefSeq" id="XP_043050844.1">
    <property type="nucleotide sequence ID" value="XM_043194520.1"/>
</dbReference>
<name>A0A9P7VCE1_9ASCO</name>
<dbReference type="EMBL" id="JAHMUF010000004">
    <property type="protein sequence ID" value="KAG7195297.1"/>
    <property type="molecule type" value="Genomic_DNA"/>
</dbReference>
<keyword evidence="1" id="KW-0472">Membrane</keyword>
<dbReference type="OrthoDB" id="4079976at2759"/>
<keyword evidence="1" id="KW-0812">Transmembrane</keyword>
<comment type="caution">
    <text evidence="2">The sequence shown here is derived from an EMBL/GenBank/DDBJ whole genome shotgun (WGS) entry which is preliminary data.</text>
</comment>
<keyword evidence="3" id="KW-1185">Reference proteome</keyword>
<reference evidence="2" key="1">
    <citation type="submission" date="2021-03" db="EMBL/GenBank/DDBJ databases">
        <authorList>
            <person name="Palmer J.M."/>
        </authorList>
    </citation>
    <scope>NUCLEOTIDE SEQUENCE</scope>
    <source>
        <strain evidence="2">ARV_011</strain>
    </source>
</reference>
<dbReference type="Proteomes" id="UP000790833">
    <property type="component" value="Unassembled WGS sequence"/>
</dbReference>
<sequence length="318" mass="36131">MVYRIGDRILDLNPTKGSITVEDAQLIVAHRVIFRLCLNNATYMYLTSIKKMLHLYGDIMTIYSTILKKVPNYDDVTEMVLTTHKLIETVEQDFNDIFGSSVVPPITNDHWETWSYELKVKPLALLCINSAIETMENASKTVDCVDVFFESFNNLKRLLIPKLALQAAYVRSSLDRALNILHTITEVDDLVDEMNELGTSELARISKIETLTTMLENETSGMKLMFNSGDRSLDMYSVIILGKGILRQDLSAEECQILRRREICFQAENSIACIPLTDNPPENNSWHNSAFGGVAGVAVLVFMVAFVVVYRLYRIFFF</sequence>
<gene>
    <name evidence="2" type="ORF">KQ657_003823</name>
</gene>
<organism evidence="2 3">
    <name type="scientific">Scheffersomyces spartinae</name>
    <dbReference type="NCBI Taxonomy" id="45513"/>
    <lineage>
        <taxon>Eukaryota</taxon>
        <taxon>Fungi</taxon>
        <taxon>Dikarya</taxon>
        <taxon>Ascomycota</taxon>
        <taxon>Saccharomycotina</taxon>
        <taxon>Pichiomycetes</taxon>
        <taxon>Debaryomycetaceae</taxon>
        <taxon>Scheffersomyces</taxon>
    </lineage>
</organism>
<accession>A0A9P7VCE1</accession>
<evidence type="ECO:0000313" key="2">
    <source>
        <dbReference type="EMBL" id="KAG7195297.1"/>
    </source>
</evidence>
<keyword evidence="1" id="KW-1133">Transmembrane helix</keyword>
<feature type="transmembrane region" description="Helical" evidence="1">
    <location>
        <begin position="290"/>
        <end position="313"/>
    </location>
</feature>
<dbReference type="GeneID" id="66117197"/>
<evidence type="ECO:0000256" key="1">
    <source>
        <dbReference type="SAM" id="Phobius"/>
    </source>
</evidence>
<dbReference type="AlphaFoldDB" id="A0A9P7VCE1"/>
<evidence type="ECO:0000313" key="3">
    <source>
        <dbReference type="Proteomes" id="UP000790833"/>
    </source>
</evidence>